<evidence type="ECO:0000313" key="13">
    <source>
        <dbReference type="EMBL" id="RHB30401.1"/>
    </source>
</evidence>
<sequence>MKKNLKYKIELLLFSLFLFVPFFTYATAQNDVTISLDFTNVPLSKVLNEIGRQTSLRIVYNTKDVNPDQIVSVKVNYQKLSSVMADLLENTNATFTVKNDYLVLYSSKGTKAVKEEVQQNKRIIKGLVSDNYGEPLIGVSVLVKGTATGTITDIDGNYSIEVPDDKAVLEFSYIGYQKAVLPIAGISSFNVVLKEDTQVLNEVVVTAMGITREAKTLTYAAQTIKNDEVTRIKETNFINSLQGKSAGLTITPNNAGAGGGASKIVLRGSTSILGTNQPLIVIDGVPMQDGMGSQVTDGIAYGGGRSGDDLLSTINPEDIENMTILKGPNAAALYGSAANNGVIVITTKSGASGTVKVDVSSSTSVETIAMYPHTQQLFGISDNNQWSAWGPEIGTRSADDVASAPYLMKSARNSIKDFFNLGVTLNNGITLSGGTENSRTYFSYNNTYQTGLIPNNDFRRNNVMLKEAFSLFDKRVNISTSLNWIHQKTNNAPVVGKALSTLYPLYRTPADIDMRYFKHNYKHIGTRADNIVSDPEKGNPKLAGQPVQTWYWYDQYLNNPYWVANMYNDVQKRDRIMGNITLDAIIWKNIKYQTRFSVDYVLQNNLNEEYAGMNRVGFDYVGGKYYSSDSRTSDIYNDHMVSYNERLDDKVDVNVAVGTSFTRHYSRNTSITTNIDTCGIPNAFVPQNSKYSRPNNPNGSATSANDSWNYSDWSTAVFATASIGLFDKVYFDGSYRLEWAQSFQQFTQGSGYKSFDYYSAGVNVLLDKFLPHLDWLNQLKWRGSWSVVGNPIPNTLFSRQSYNFGNGTVNTRPPLFDDPKPETTTSFETGLDVWLFDNKFNFDITYYNSTLRNQFLYVSTANGESKPVNTGKIRNYGLEFSAGYRWNINHDWRWQTGFNFAWNDNRILETYKTESGVPYIVEMGTNAFKIKYIEGGRYGDIYVNSFARDENGHIKINGAGDYENAVPVMESGKYETYVGNTTSPVTLGWNNTFSWKNFNLYFLIDGRIGGKVMSLTEPDLDLFGLSERSAHDRLKGERVTQNGKEYVLKELPDGSGNKVPVENYYTTIGAYPMEDHVYNATNLRMRDISLSYNFSNLLGKNTGLTAQFSIKNAFFIYKDSPIDPDISVSAANGYSGIDCYSLPTTRSYALTLKFNF</sequence>
<dbReference type="NCBIfam" id="TIGR04056">
    <property type="entry name" value="OMP_RagA_SusC"/>
    <property type="match status" value="1"/>
</dbReference>
<keyword evidence="6 8" id="KW-0472">Membrane</keyword>
<evidence type="ECO:0000256" key="6">
    <source>
        <dbReference type="ARBA" id="ARBA00023136"/>
    </source>
</evidence>
<dbReference type="Gene3D" id="2.60.40.1120">
    <property type="entry name" value="Carboxypeptidase-like, regulatory domain"/>
    <property type="match status" value="1"/>
</dbReference>
<evidence type="ECO:0000256" key="8">
    <source>
        <dbReference type="PROSITE-ProRule" id="PRU01360"/>
    </source>
</evidence>
<feature type="chain" id="PRO_5019082813" evidence="10">
    <location>
        <begin position="27"/>
        <end position="1156"/>
    </location>
</feature>
<evidence type="ECO:0000256" key="1">
    <source>
        <dbReference type="ARBA" id="ARBA00004571"/>
    </source>
</evidence>
<dbReference type="InterPro" id="IPR012910">
    <property type="entry name" value="Plug_dom"/>
</dbReference>
<organism evidence="13 14">
    <name type="scientific">Bacteroides nordii</name>
    <dbReference type="NCBI Taxonomy" id="291645"/>
    <lineage>
        <taxon>Bacteria</taxon>
        <taxon>Pseudomonadati</taxon>
        <taxon>Bacteroidota</taxon>
        <taxon>Bacteroidia</taxon>
        <taxon>Bacteroidales</taxon>
        <taxon>Bacteroidaceae</taxon>
        <taxon>Bacteroides</taxon>
    </lineage>
</organism>
<dbReference type="InterPro" id="IPR039426">
    <property type="entry name" value="TonB-dep_rcpt-like"/>
</dbReference>
<protein>
    <submittedName>
        <fullName evidence="13">SusC/RagA family TonB-linked outer membrane protein</fullName>
    </submittedName>
</protein>
<dbReference type="EMBL" id="QSGO01000027">
    <property type="protein sequence ID" value="RHB30401.1"/>
    <property type="molecule type" value="Genomic_DNA"/>
</dbReference>
<dbReference type="FunFam" id="2.60.40.1120:FF:000003">
    <property type="entry name" value="Outer membrane protein Omp121"/>
    <property type="match status" value="1"/>
</dbReference>
<proteinExistence type="inferred from homology"/>
<dbReference type="NCBIfam" id="TIGR04057">
    <property type="entry name" value="SusC_RagA_signa"/>
    <property type="match status" value="1"/>
</dbReference>
<keyword evidence="7 8" id="KW-0998">Cell outer membrane</keyword>
<dbReference type="Pfam" id="PF00593">
    <property type="entry name" value="TonB_dep_Rec_b-barrel"/>
    <property type="match status" value="1"/>
</dbReference>
<feature type="domain" description="TonB-dependent receptor plug" evidence="12">
    <location>
        <begin position="215"/>
        <end position="342"/>
    </location>
</feature>
<comment type="similarity">
    <text evidence="8 9">Belongs to the TonB-dependent receptor family.</text>
</comment>
<comment type="subcellular location">
    <subcellularLocation>
        <location evidence="1 8">Cell outer membrane</location>
        <topology evidence="1 8">Multi-pass membrane protein</topology>
    </subcellularLocation>
</comment>
<evidence type="ECO:0000256" key="9">
    <source>
        <dbReference type="RuleBase" id="RU003357"/>
    </source>
</evidence>
<evidence type="ECO:0000256" key="2">
    <source>
        <dbReference type="ARBA" id="ARBA00022448"/>
    </source>
</evidence>
<dbReference type="GO" id="GO:0009279">
    <property type="term" value="C:cell outer membrane"/>
    <property type="evidence" value="ECO:0007669"/>
    <property type="project" value="UniProtKB-SubCell"/>
</dbReference>
<dbReference type="PROSITE" id="PS52016">
    <property type="entry name" value="TONB_DEPENDENT_REC_3"/>
    <property type="match status" value="1"/>
</dbReference>
<keyword evidence="4 8" id="KW-0812">Transmembrane</keyword>
<evidence type="ECO:0000256" key="7">
    <source>
        <dbReference type="ARBA" id="ARBA00023237"/>
    </source>
</evidence>
<dbReference type="InterPro" id="IPR000531">
    <property type="entry name" value="Beta-barrel_TonB"/>
</dbReference>
<dbReference type="Pfam" id="PF13715">
    <property type="entry name" value="CarbopepD_reg_2"/>
    <property type="match status" value="1"/>
</dbReference>
<dbReference type="Gene3D" id="2.170.130.10">
    <property type="entry name" value="TonB-dependent receptor, plug domain"/>
    <property type="match status" value="1"/>
</dbReference>
<dbReference type="InterPro" id="IPR037066">
    <property type="entry name" value="Plug_dom_sf"/>
</dbReference>
<name>A0A413V9X6_9BACE</name>
<dbReference type="Pfam" id="PF07715">
    <property type="entry name" value="Plug"/>
    <property type="match status" value="1"/>
</dbReference>
<dbReference type="RefSeq" id="WP_122202228.1">
    <property type="nucleotide sequence ID" value="NZ_CABJFV010000027.1"/>
</dbReference>
<dbReference type="InterPro" id="IPR023996">
    <property type="entry name" value="TonB-dep_OMP_SusC/RagA"/>
</dbReference>
<keyword evidence="2 8" id="KW-0813">Transport</keyword>
<dbReference type="InterPro" id="IPR023997">
    <property type="entry name" value="TonB-dep_OMP_SusC/RagA_CS"/>
</dbReference>
<dbReference type="Proteomes" id="UP000284379">
    <property type="component" value="Unassembled WGS sequence"/>
</dbReference>
<evidence type="ECO:0000256" key="5">
    <source>
        <dbReference type="ARBA" id="ARBA00023077"/>
    </source>
</evidence>
<dbReference type="AlphaFoldDB" id="A0A413V9X6"/>
<evidence type="ECO:0000256" key="10">
    <source>
        <dbReference type="SAM" id="SignalP"/>
    </source>
</evidence>
<accession>A0A413V9X6</accession>
<dbReference type="Gene3D" id="3.55.50.30">
    <property type="match status" value="1"/>
</dbReference>
<feature type="domain" description="TonB-dependent receptor-like beta-barrel" evidence="11">
    <location>
        <begin position="543"/>
        <end position="940"/>
    </location>
</feature>
<dbReference type="Gene3D" id="2.40.170.20">
    <property type="entry name" value="TonB-dependent receptor, beta-barrel domain"/>
    <property type="match status" value="1"/>
</dbReference>
<gene>
    <name evidence="13" type="ORF">DW888_18930</name>
</gene>
<keyword evidence="10" id="KW-0732">Signal</keyword>
<evidence type="ECO:0000259" key="11">
    <source>
        <dbReference type="Pfam" id="PF00593"/>
    </source>
</evidence>
<feature type="signal peptide" evidence="10">
    <location>
        <begin position="1"/>
        <end position="26"/>
    </location>
</feature>
<dbReference type="SUPFAM" id="SSF56935">
    <property type="entry name" value="Porins"/>
    <property type="match status" value="1"/>
</dbReference>
<comment type="caution">
    <text evidence="13">The sequence shown here is derived from an EMBL/GenBank/DDBJ whole genome shotgun (WGS) entry which is preliminary data.</text>
</comment>
<keyword evidence="5 9" id="KW-0798">TonB box</keyword>
<evidence type="ECO:0000256" key="3">
    <source>
        <dbReference type="ARBA" id="ARBA00022452"/>
    </source>
</evidence>
<dbReference type="InterPro" id="IPR036942">
    <property type="entry name" value="Beta-barrel_TonB_sf"/>
</dbReference>
<evidence type="ECO:0000313" key="14">
    <source>
        <dbReference type="Proteomes" id="UP000284379"/>
    </source>
</evidence>
<dbReference type="InterPro" id="IPR008969">
    <property type="entry name" value="CarboxyPept-like_regulatory"/>
</dbReference>
<reference evidence="13 14" key="1">
    <citation type="submission" date="2018-08" db="EMBL/GenBank/DDBJ databases">
        <title>A genome reference for cultivated species of the human gut microbiota.</title>
        <authorList>
            <person name="Zou Y."/>
            <person name="Xue W."/>
            <person name="Luo G."/>
        </authorList>
    </citation>
    <scope>NUCLEOTIDE SEQUENCE [LARGE SCALE GENOMIC DNA]</scope>
    <source>
        <strain evidence="13 14">AM40-30BH</strain>
    </source>
</reference>
<evidence type="ECO:0000256" key="4">
    <source>
        <dbReference type="ARBA" id="ARBA00022692"/>
    </source>
</evidence>
<evidence type="ECO:0000259" key="12">
    <source>
        <dbReference type="Pfam" id="PF07715"/>
    </source>
</evidence>
<keyword evidence="3 8" id="KW-1134">Transmembrane beta strand</keyword>
<dbReference type="SUPFAM" id="SSF49464">
    <property type="entry name" value="Carboxypeptidase regulatory domain-like"/>
    <property type="match status" value="1"/>
</dbReference>